<dbReference type="GeneID" id="94837927"/>
<dbReference type="VEuPathDB" id="TrichDB:TRFO_23559"/>
<dbReference type="PANTHER" id="PTHR15922:SF2">
    <property type="entry name" value="NBAS SUBUNIT OF NRZ TETHERING COMPLEX"/>
    <property type="match status" value="1"/>
</dbReference>
<protein>
    <submittedName>
        <fullName evidence="1">Uncharacterized protein</fullName>
    </submittedName>
</protein>
<evidence type="ECO:0000313" key="2">
    <source>
        <dbReference type="Proteomes" id="UP000179807"/>
    </source>
</evidence>
<gene>
    <name evidence="1" type="ORF">TRFO_23559</name>
</gene>
<name>A0A1J4KAW4_9EUKA</name>
<dbReference type="SUPFAM" id="SSF50978">
    <property type="entry name" value="WD40 repeat-like"/>
    <property type="match status" value="1"/>
</dbReference>
<proteinExistence type="predicted"/>
<organism evidence="1 2">
    <name type="scientific">Tritrichomonas foetus</name>
    <dbReference type="NCBI Taxonomy" id="1144522"/>
    <lineage>
        <taxon>Eukaryota</taxon>
        <taxon>Metamonada</taxon>
        <taxon>Parabasalia</taxon>
        <taxon>Tritrichomonadida</taxon>
        <taxon>Tritrichomonadidae</taxon>
        <taxon>Tritrichomonas</taxon>
    </lineage>
</organism>
<dbReference type="Proteomes" id="UP000179807">
    <property type="component" value="Unassembled WGS sequence"/>
</dbReference>
<evidence type="ECO:0000313" key="1">
    <source>
        <dbReference type="EMBL" id="OHT08098.1"/>
    </source>
</evidence>
<dbReference type="OrthoDB" id="19988at2759"/>
<reference evidence="1" key="1">
    <citation type="submission" date="2016-10" db="EMBL/GenBank/DDBJ databases">
        <authorList>
            <person name="Benchimol M."/>
            <person name="Almeida L.G."/>
            <person name="Vasconcelos A.T."/>
            <person name="Perreira-Neves A."/>
            <person name="Rosa I.A."/>
            <person name="Tasca T."/>
            <person name="Bogo M.R."/>
            <person name="de Souza W."/>
        </authorList>
    </citation>
    <scope>NUCLEOTIDE SEQUENCE [LARGE SCALE GENOMIC DNA]</scope>
    <source>
        <strain evidence="1">K</strain>
    </source>
</reference>
<dbReference type="InterPro" id="IPR036322">
    <property type="entry name" value="WD40_repeat_dom_sf"/>
</dbReference>
<accession>A0A1J4KAW4</accession>
<dbReference type="GO" id="GO:0006890">
    <property type="term" value="P:retrograde vesicle-mediated transport, Golgi to endoplasmic reticulum"/>
    <property type="evidence" value="ECO:0007669"/>
    <property type="project" value="TreeGrafter"/>
</dbReference>
<keyword evidence="2" id="KW-1185">Reference proteome</keyword>
<dbReference type="GO" id="GO:0000149">
    <property type="term" value="F:SNARE binding"/>
    <property type="evidence" value="ECO:0007669"/>
    <property type="project" value="TreeGrafter"/>
</dbReference>
<dbReference type="RefSeq" id="XP_068361234.1">
    <property type="nucleotide sequence ID" value="XM_068503223.1"/>
</dbReference>
<comment type="caution">
    <text evidence="1">The sequence shown here is derived from an EMBL/GenBank/DDBJ whole genome shotgun (WGS) entry which is preliminary data.</text>
</comment>
<dbReference type="PANTHER" id="PTHR15922">
    <property type="entry name" value="NEUROBLASTOMA-AMPLIFIED SEQUENCE"/>
    <property type="match status" value="1"/>
</dbReference>
<sequence length="1297" mass="149246">MSSRVYFDQAVIQKDFASFPEDVLFGSRSLVSAIFSLLSKDSETSLNSAFSFSYEKTGEFAALTVGHFLYLINLKQNKIKFENIPTACSRCSIAFTDKKLSVLAKSDVFDYSLDDLKYLNQTKLKYKGIKIFNLSKILYALTSNSLVRISDNEIVLSKLSPFSISLSSERFIVLLGSTMTVITSNFSTITPTAPFSEPIDATFSTDGNLLFVLDKDSKLYVFNASNGFKLSDTIEMNGVKYLSSWCSKHVVAYDDYGSLFFVTIETKQTQQLTIKPRSVLRGTTDGFLLFELGDQSGDSFHFDLFRFASVTPLELYQRNCDQGYFGDALVLQRTFNFDKDVYYISYLKQNPLTVRSIEDNLEKINDQNWVYHFCCNTVADSSDVAEKLIKFGLQVRPKDLELVKQKERLHIYLQTVKSSGFKPHDWKKFRNCNLEEEAIEYAKKSLFQQLDILFRGSTELSDQSKTRIVSKISPFISPVKYAKIFPRSADLFRERAINIDVISGQTQLIVELLRIGSSLIGELNIDYILAQEFDYYVNVLANESSIYMLFSDYLNMQDDDRLMLFARGSTGESLNQKIKTCAKSIIERSPSSLITILNEPFNTSSLSSSLVFPGKLMPERIYEASIVLSHQPLDFSKKFCSQIMNNMNFTLNYETINMISKHWMKYLSDDLQKFIKFSYYALKYGSSSIEINEIKQNKLNQTVVLEIARNASQNPKSDWTQFYTFAKTLFNDPKFLSSLDELNLSAMILMRNFDNVSIKTPKERDIAVSMVQKLIDQAKSCDIEDDLLSGSVECLAMVPSELKSNVVNSLFHRFSLYQQIYKIDKVITPREVNDAKDISSLLVEIIKNRAKQPLNSPKKPKSENQSEIDCRNYCELVQKIIKNIDGVEEKVVYSALAELCLIDGNVESIEYGSKLLNSVSDEVKIKYLNEERWKNIQIKERICDERILKSEKESLPFFVDFKVQQHQKDVNDPNTILNFMANCTNDKIFIFCHHFICNNLNEFKVNANNTSTNNLNENNQRPFYKLLKEYCANEEASTFNAFVTKLKQHEMIDETEFNELNQYSEKLIDQIDDVDKQYEMIYVAEKSGSNINKEMKCKVYTLKIMRDMKIEFNSEFSVENAFNAILAAKKESRSNHIVELLKVWRDCGKLTDNISLQLLLLCSPKVVKSERALLSDILSEKTELEYFERTKNISFAVTSQYQNVINKAVNEKQLSPDAIDEIIENNLTYVFCEPSHLKEIVLRAKSKQQLMKIIKCLQENDKYEALCEFIHLYFQIPRQFTTPSNIDQVMHWIESVC</sequence>
<dbReference type="EMBL" id="MLAK01000678">
    <property type="protein sequence ID" value="OHT08098.1"/>
    <property type="molecule type" value="Genomic_DNA"/>
</dbReference>
<dbReference type="GO" id="GO:0070939">
    <property type="term" value="C:Dsl1/NZR complex"/>
    <property type="evidence" value="ECO:0007669"/>
    <property type="project" value="TreeGrafter"/>
</dbReference>